<feature type="region of interest" description="Disordered" evidence="5">
    <location>
        <begin position="1426"/>
        <end position="1476"/>
    </location>
</feature>
<feature type="compositionally biased region" description="Basic and acidic residues" evidence="5">
    <location>
        <begin position="1426"/>
        <end position="1443"/>
    </location>
</feature>
<evidence type="ECO:0000313" key="7">
    <source>
        <dbReference type="EMBL" id="KPM43212.1"/>
    </source>
</evidence>
<organism evidence="7 8">
    <name type="scientific">Neonectria ditissima</name>
    <dbReference type="NCBI Taxonomy" id="78410"/>
    <lineage>
        <taxon>Eukaryota</taxon>
        <taxon>Fungi</taxon>
        <taxon>Dikarya</taxon>
        <taxon>Ascomycota</taxon>
        <taxon>Pezizomycotina</taxon>
        <taxon>Sordariomycetes</taxon>
        <taxon>Hypocreomycetidae</taxon>
        <taxon>Hypocreales</taxon>
        <taxon>Nectriaceae</taxon>
        <taxon>Neonectria</taxon>
    </lineage>
</organism>
<evidence type="ECO:0000256" key="3">
    <source>
        <dbReference type="PROSITE-ProRule" id="PRU00023"/>
    </source>
</evidence>
<gene>
    <name evidence="7" type="ORF">AK830_g3350</name>
</gene>
<feature type="repeat" description="ANK" evidence="3">
    <location>
        <begin position="1056"/>
        <end position="1088"/>
    </location>
</feature>
<dbReference type="InterPro" id="IPR056125">
    <property type="entry name" value="DUF7708"/>
</dbReference>
<evidence type="ECO:0000259" key="6">
    <source>
        <dbReference type="PROSITE" id="PS51186"/>
    </source>
</evidence>
<dbReference type="SMART" id="SM00248">
    <property type="entry name" value="ANK"/>
    <property type="match status" value="10"/>
</dbReference>
<dbReference type="GO" id="GO:0016747">
    <property type="term" value="F:acyltransferase activity, transferring groups other than amino-acyl groups"/>
    <property type="evidence" value="ECO:0007669"/>
    <property type="project" value="InterPro"/>
</dbReference>
<comment type="caution">
    <text evidence="7">The sequence shown here is derived from an EMBL/GenBank/DDBJ whole genome shotgun (WGS) entry which is preliminary data.</text>
</comment>
<evidence type="ECO:0000256" key="2">
    <source>
        <dbReference type="ARBA" id="ARBA00023043"/>
    </source>
</evidence>
<dbReference type="PROSITE" id="PS50088">
    <property type="entry name" value="ANK_REPEAT"/>
    <property type="match status" value="4"/>
</dbReference>
<dbReference type="PROSITE" id="PS50297">
    <property type="entry name" value="ANK_REP_REGION"/>
    <property type="match status" value="4"/>
</dbReference>
<evidence type="ECO:0000313" key="8">
    <source>
        <dbReference type="Proteomes" id="UP000050424"/>
    </source>
</evidence>
<feature type="coiled-coil region" evidence="4">
    <location>
        <begin position="357"/>
        <end position="384"/>
    </location>
</feature>
<dbReference type="InterPro" id="IPR000182">
    <property type="entry name" value="GNAT_dom"/>
</dbReference>
<reference evidence="7 8" key="1">
    <citation type="submission" date="2015-09" db="EMBL/GenBank/DDBJ databases">
        <title>Draft genome of a European isolate of the apple canker pathogen Neonectria ditissima.</title>
        <authorList>
            <person name="Gomez-Cortecero A."/>
            <person name="Harrison R.J."/>
            <person name="Armitage A.D."/>
        </authorList>
    </citation>
    <scope>NUCLEOTIDE SEQUENCE [LARGE SCALE GENOMIC DNA]</scope>
    <source>
        <strain evidence="7 8">R09/05</strain>
    </source>
</reference>
<dbReference type="Pfam" id="PF24809">
    <property type="entry name" value="DUF7708"/>
    <property type="match status" value="1"/>
</dbReference>
<dbReference type="InterPro" id="IPR036770">
    <property type="entry name" value="Ankyrin_rpt-contain_sf"/>
</dbReference>
<dbReference type="Gene3D" id="3.40.50.300">
    <property type="entry name" value="P-loop containing nucleotide triphosphate hydrolases"/>
    <property type="match status" value="1"/>
</dbReference>
<evidence type="ECO:0000256" key="4">
    <source>
        <dbReference type="SAM" id="Coils"/>
    </source>
</evidence>
<dbReference type="Gene3D" id="1.25.40.20">
    <property type="entry name" value="Ankyrin repeat-containing domain"/>
    <property type="match status" value="4"/>
</dbReference>
<keyword evidence="8" id="KW-1185">Reference proteome</keyword>
<accession>A0A0N8H803</accession>
<dbReference type="InterPro" id="IPR056884">
    <property type="entry name" value="NPHP3-like_N"/>
</dbReference>
<name>A0A0N8H803_9HYPO</name>
<dbReference type="SUPFAM" id="SSF52540">
    <property type="entry name" value="P-loop containing nucleoside triphosphate hydrolases"/>
    <property type="match status" value="1"/>
</dbReference>
<dbReference type="InterPro" id="IPR027417">
    <property type="entry name" value="P-loop_NTPase"/>
</dbReference>
<feature type="compositionally biased region" description="Basic and acidic residues" evidence="5">
    <location>
        <begin position="924"/>
        <end position="934"/>
    </location>
</feature>
<dbReference type="Proteomes" id="UP000050424">
    <property type="component" value="Unassembled WGS sequence"/>
</dbReference>
<dbReference type="PANTHER" id="PTHR24198">
    <property type="entry name" value="ANKYRIN REPEAT AND PROTEIN KINASE DOMAIN-CONTAINING PROTEIN"/>
    <property type="match status" value="1"/>
</dbReference>
<keyword evidence="1" id="KW-0677">Repeat</keyword>
<dbReference type="InterPro" id="IPR002110">
    <property type="entry name" value="Ankyrin_rpt"/>
</dbReference>
<dbReference type="PROSITE" id="PS51186">
    <property type="entry name" value="GNAT"/>
    <property type="match status" value="2"/>
</dbReference>
<proteinExistence type="predicted"/>
<evidence type="ECO:0000256" key="5">
    <source>
        <dbReference type="SAM" id="MobiDB-lite"/>
    </source>
</evidence>
<dbReference type="EMBL" id="LKCW01000036">
    <property type="protein sequence ID" value="KPM43212.1"/>
    <property type="molecule type" value="Genomic_DNA"/>
</dbReference>
<dbReference type="SUPFAM" id="SSF48403">
    <property type="entry name" value="Ankyrin repeat"/>
    <property type="match status" value="2"/>
</dbReference>
<feature type="domain" description="N-acetyltransferase" evidence="6">
    <location>
        <begin position="16"/>
        <end position="177"/>
    </location>
</feature>
<dbReference type="Pfam" id="PF00023">
    <property type="entry name" value="Ank"/>
    <property type="match status" value="1"/>
</dbReference>
<dbReference type="Gene3D" id="3.40.630.30">
    <property type="match status" value="2"/>
</dbReference>
<feature type="compositionally biased region" description="Acidic residues" evidence="5">
    <location>
        <begin position="1444"/>
        <end position="1471"/>
    </location>
</feature>
<evidence type="ECO:0000256" key="1">
    <source>
        <dbReference type="ARBA" id="ARBA00022737"/>
    </source>
</evidence>
<keyword evidence="4" id="KW-0175">Coiled coil</keyword>
<sequence>MTDQTGIKAEPSPATYDIKDFTKSEKDVEKIWHMWQTIFPAWPIERQRLEKILLLLPGQHYLHGQGFCLSYLKNGEHGQIAAVGVLPEHRRKGLGTAFMTKAQAELRKAARANGHEDLKSLEIGSLTPRFWVQVPIDFPQEVKDFFIHRGFHKSTEPTLRDLYRDIRGAIAPPEVLEKVAKMNFKFSPWSPELYEECIAKQNANFTWGKAYEATATYGQHHEVLVAFDPDTNAQIGWTLMCSHSAIISDTISFLPLMPSKEKTGLISAVGVDKSARGKGVGLAMMVKAIENMQARGIEGVCIDSVLVRGFYEQLGFETFWEYEGALSGMSTSTADKDLWGVALTELKAEDRHEIEESQLEENKIQSLEDLRRSVEEQKQRCIDKGWIIHKTASGKEIKLRYVLEKICSWISELVRVVDVGVAFDSSGHAAAPWGVIKFLVAGATSNINLFDELAESIESASQLIVRYTVIERLYLRDDLDTTPQLRDHIVQLYVAILSFLAAAKRYFAGGTLKKIGRGLLDSLTKRYSNMREAIDETEVNHWIQLSDASHPRGAGPANQDNGYPALRALTANERRYPPENYALDVQDTVSPPLRDELENSPPGFSGTMGSGKTSLVSKIIQRLPGQGTGIDRAYSVAYFYCSRDAAELERANPDQILSALLKQLSLADSDEIVKPPVAREYKRRKTEADRDESDLTPLDVEVCTKLITEICNDSPAYIVVDALDECDPQRRFELLRSIDDIVSQSKDIVKVFLSSREDVDIMLHIHSSEVIRSRIVPGKNQQDIDKFIEEQVEQLVKEVPLLRPKDRREGLKLKKKTIQTLKSGACGIFRWVALSVERLKPWKTRQDYKKALGSLPPKLFELYDIIYEEMKSSGEYAFKIAQTTLTLLLYSRRLLSIRELIAAVTIDSAMDDESDSSSLPSSLDEGRDSGSESDDRQEDGSYTTDEIVSLCRNFVVIDPEENTFRFAHPSVRDFLVHQPNYHEVDGNSLILSRCLEELIIAPSVENPEAADQGVLSAGKRSPGNAAMLAASYGFKSMMERLTKRDNFDPNGLELQGQERPLHRAAWSGHVSIVQLLLAQGADPNLETEAGMTALDGAILDDREDVVKCLLDDERVDVNRKNGSLGETPLHLAVRQETMVKLLLEHERVDANLDSIQGPPLWVAVRSRLANVVQLFLDTRDSPLLKKKIDVNCRDSTDTTALCCAAEHGYADIVRVLLQSADVDRNSRDRWFEQTPLNLAAMKGHVEVVKVLLGDDLVRPNIPDNETRTPIFNAFANGHEEIVDLLWEHDDVYPMAGLLLFGSSGFSASVMDHDAIEPFVGRGVSRVNFKNRSGKTAMHFTAERGIQTNTNFLLDHGAEADVQDGSGRTPLSYAAGLGQCTSIQQLLAVDKVEPNKRDHLGRSPLCWSVGLDRNAWFKTFEEQVERSRVKQRAKEMDGPSREPEFPDFEWYSESESSETQEAEDEETAEPSEELERSEWLDRCAASIKVLLADSRVEVNLRDNQGRTPLFLAASEGFAEAVKLLLDEGGADPELADDDGETALERAERGQHDEVVSVLKSWSATHAVERIMCRGPNGQGDVSI</sequence>
<keyword evidence="2 3" id="KW-0040">ANK repeat</keyword>
<dbReference type="Pfam" id="PF12796">
    <property type="entry name" value="Ank_2"/>
    <property type="match status" value="4"/>
</dbReference>
<dbReference type="CDD" id="cd04301">
    <property type="entry name" value="NAT_SF"/>
    <property type="match status" value="2"/>
</dbReference>
<dbReference type="STRING" id="78410.A0A0N8H803"/>
<dbReference type="SUPFAM" id="SSF55729">
    <property type="entry name" value="Acyl-CoA N-acyltransferases (Nat)"/>
    <property type="match status" value="2"/>
</dbReference>
<protein>
    <recommendedName>
        <fullName evidence="6">N-acetyltransferase domain-containing protein</fullName>
    </recommendedName>
</protein>
<feature type="repeat" description="ANK" evidence="3">
    <location>
        <begin position="1332"/>
        <end position="1364"/>
    </location>
</feature>
<feature type="region of interest" description="Disordered" evidence="5">
    <location>
        <begin position="911"/>
        <end position="942"/>
    </location>
</feature>
<dbReference type="OrthoDB" id="47059at2759"/>
<dbReference type="InterPro" id="IPR016181">
    <property type="entry name" value="Acyl_CoA_acyltransferase"/>
</dbReference>
<dbReference type="PANTHER" id="PTHR24198:SF165">
    <property type="entry name" value="ANKYRIN REPEAT-CONTAINING PROTEIN-RELATED"/>
    <property type="match status" value="1"/>
</dbReference>
<feature type="repeat" description="ANK" evidence="3">
    <location>
        <begin position="1231"/>
        <end position="1252"/>
    </location>
</feature>
<feature type="domain" description="N-acetyltransferase" evidence="6">
    <location>
        <begin position="184"/>
        <end position="344"/>
    </location>
</feature>
<dbReference type="Pfam" id="PF00583">
    <property type="entry name" value="Acetyltransf_1"/>
    <property type="match status" value="2"/>
</dbReference>
<dbReference type="Pfam" id="PF24883">
    <property type="entry name" value="NPHP3_N"/>
    <property type="match status" value="1"/>
</dbReference>
<feature type="repeat" description="ANK" evidence="3">
    <location>
        <begin position="1503"/>
        <end position="1536"/>
    </location>
</feature>